<gene>
    <name evidence="2" type="ORF">IAA54_01845</name>
</gene>
<evidence type="ECO:0000313" key="3">
    <source>
        <dbReference type="Proteomes" id="UP000886785"/>
    </source>
</evidence>
<evidence type="ECO:0000313" key="2">
    <source>
        <dbReference type="EMBL" id="HIR56383.1"/>
    </source>
</evidence>
<organism evidence="2 3">
    <name type="scientific">Candidatus Gallacutalibacter pullicola</name>
    <dbReference type="NCBI Taxonomy" id="2840830"/>
    <lineage>
        <taxon>Bacteria</taxon>
        <taxon>Bacillati</taxon>
        <taxon>Bacillota</taxon>
        <taxon>Clostridia</taxon>
        <taxon>Eubacteriales</taxon>
        <taxon>Candidatus Gallacutalibacter</taxon>
    </lineage>
</organism>
<dbReference type="AlphaFoldDB" id="A0A9D1DP55"/>
<protein>
    <submittedName>
        <fullName evidence="2">Uncharacterized protein</fullName>
    </submittedName>
</protein>
<comment type="caution">
    <text evidence="2">The sequence shown here is derived from an EMBL/GenBank/DDBJ whole genome shotgun (WGS) entry which is preliminary data.</text>
</comment>
<name>A0A9D1DP55_9FIRM</name>
<feature type="transmembrane region" description="Helical" evidence="1">
    <location>
        <begin position="56"/>
        <end position="75"/>
    </location>
</feature>
<feature type="transmembrane region" description="Helical" evidence="1">
    <location>
        <begin position="129"/>
        <end position="152"/>
    </location>
</feature>
<accession>A0A9D1DP55</accession>
<keyword evidence="1" id="KW-1133">Transmembrane helix</keyword>
<feature type="transmembrane region" description="Helical" evidence="1">
    <location>
        <begin position="104"/>
        <end position="123"/>
    </location>
</feature>
<reference evidence="2" key="2">
    <citation type="journal article" date="2021" name="PeerJ">
        <title>Extensive microbial diversity within the chicken gut microbiome revealed by metagenomics and culture.</title>
        <authorList>
            <person name="Gilroy R."/>
            <person name="Ravi A."/>
            <person name="Getino M."/>
            <person name="Pursley I."/>
            <person name="Horton D.L."/>
            <person name="Alikhan N.F."/>
            <person name="Baker D."/>
            <person name="Gharbi K."/>
            <person name="Hall N."/>
            <person name="Watson M."/>
            <person name="Adriaenssens E.M."/>
            <person name="Foster-Nyarko E."/>
            <person name="Jarju S."/>
            <person name="Secka A."/>
            <person name="Antonio M."/>
            <person name="Oren A."/>
            <person name="Chaudhuri R.R."/>
            <person name="La Ragione R."/>
            <person name="Hildebrand F."/>
            <person name="Pallen M.J."/>
        </authorList>
    </citation>
    <scope>NUCLEOTIDE SEQUENCE</scope>
    <source>
        <strain evidence="2">ChiSjej1B19-7085</strain>
    </source>
</reference>
<dbReference type="EMBL" id="DVHF01000022">
    <property type="protein sequence ID" value="HIR56383.1"/>
    <property type="molecule type" value="Genomic_DNA"/>
</dbReference>
<keyword evidence="1" id="KW-0472">Membrane</keyword>
<reference evidence="2" key="1">
    <citation type="submission" date="2020-10" db="EMBL/GenBank/DDBJ databases">
        <authorList>
            <person name="Gilroy R."/>
        </authorList>
    </citation>
    <scope>NUCLEOTIDE SEQUENCE</scope>
    <source>
        <strain evidence="2">ChiSjej1B19-7085</strain>
    </source>
</reference>
<keyword evidence="1" id="KW-0812">Transmembrane</keyword>
<sequence>MKIRLSFSGAQKLLAILSFLLAAGYFVYLAMAWSGLEERIVIYWRVPLSMHIEIAYRWYLLLPPILFLLESLLIWRLSSLRVSHDPPSLSDSIRMDGLQCVRTALCSMNVLLPGIFWLLTYYIVNREEISWGFPIFAVFVLALWIVLCCLLCSRFLRRLRDGLAGAADLHEV</sequence>
<dbReference type="Proteomes" id="UP000886785">
    <property type="component" value="Unassembled WGS sequence"/>
</dbReference>
<proteinExistence type="predicted"/>
<evidence type="ECO:0000256" key="1">
    <source>
        <dbReference type="SAM" id="Phobius"/>
    </source>
</evidence>